<evidence type="ECO:0000313" key="3">
    <source>
        <dbReference type="EMBL" id="AQZ64408.1"/>
    </source>
</evidence>
<feature type="domain" description="AMP-dependent synthetase/ligase" evidence="1">
    <location>
        <begin position="16"/>
        <end position="355"/>
    </location>
</feature>
<dbReference type="PANTHER" id="PTHR43767:SF10">
    <property type="entry name" value="SURFACTIN SYNTHASE SUBUNIT 1"/>
    <property type="match status" value="1"/>
</dbReference>
<dbReference type="PROSITE" id="PS00455">
    <property type="entry name" value="AMP_BINDING"/>
    <property type="match status" value="1"/>
</dbReference>
<evidence type="ECO:0000259" key="2">
    <source>
        <dbReference type="Pfam" id="PF13193"/>
    </source>
</evidence>
<name>A0A1V0A2I0_9ACTN</name>
<accession>A0A1V0A2I0</accession>
<dbReference type="Gene3D" id="3.30.300.30">
    <property type="match status" value="1"/>
</dbReference>
<evidence type="ECO:0008006" key="5">
    <source>
        <dbReference type="Google" id="ProtNLM"/>
    </source>
</evidence>
<evidence type="ECO:0000259" key="1">
    <source>
        <dbReference type="Pfam" id="PF00501"/>
    </source>
</evidence>
<dbReference type="Proteomes" id="UP000190797">
    <property type="component" value="Chromosome"/>
</dbReference>
<dbReference type="SUPFAM" id="SSF56801">
    <property type="entry name" value="Acetyl-CoA synthetase-like"/>
    <property type="match status" value="1"/>
</dbReference>
<dbReference type="EMBL" id="CP017717">
    <property type="protein sequence ID" value="AQZ64408.1"/>
    <property type="molecule type" value="Genomic_DNA"/>
</dbReference>
<dbReference type="KEGG" id="noa:BKM31_25730"/>
<dbReference type="Gene3D" id="3.40.50.12780">
    <property type="entry name" value="N-terminal domain of ligase-like"/>
    <property type="match status" value="1"/>
</dbReference>
<dbReference type="InterPro" id="IPR042099">
    <property type="entry name" value="ANL_N_sf"/>
</dbReference>
<protein>
    <recommendedName>
        <fullName evidence="5">AMP-dependent synthetase</fullName>
    </recommendedName>
</protein>
<keyword evidence="4" id="KW-1185">Reference proteome</keyword>
<feature type="domain" description="AMP-binding enzyme C-terminal" evidence="2">
    <location>
        <begin position="405"/>
        <end position="474"/>
    </location>
</feature>
<dbReference type="InterPro" id="IPR050237">
    <property type="entry name" value="ATP-dep_AMP-bd_enzyme"/>
</dbReference>
<dbReference type="GO" id="GO:0016877">
    <property type="term" value="F:ligase activity, forming carbon-sulfur bonds"/>
    <property type="evidence" value="ECO:0007669"/>
    <property type="project" value="UniProtKB-ARBA"/>
</dbReference>
<reference evidence="4" key="1">
    <citation type="journal article" date="2017" name="Med. Chem. Commun.">
        <title>Nonomuraea sp. ATCC 55076 harbours the largest actinomycete chromosome to date and the kistamicin biosynthetic gene cluster.</title>
        <authorList>
            <person name="Nazari B."/>
            <person name="Forneris C.C."/>
            <person name="Gibson M.I."/>
            <person name="Moon K."/>
            <person name="Schramma K.R."/>
            <person name="Seyedsayamdost M.R."/>
        </authorList>
    </citation>
    <scope>NUCLEOTIDE SEQUENCE [LARGE SCALE GENOMIC DNA]</scope>
    <source>
        <strain evidence="4">ATCC 55076</strain>
    </source>
</reference>
<dbReference type="Pfam" id="PF00501">
    <property type="entry name" value="AMP-binding"/>
    <property type="match status" value="1"/>
</dbReference>
<dbReference type="InterPro" id="IPR045851">
    <property type="entry name" value="AMP-bd_C_sf"/>
</dbReference>
<dbReference type="PANTHER" id="PTHR43767">
    <property type="entry name" value="LONG-CHAIN-FATTY-ACID--COA LIGASE"/>
    <property type="match status" value="1"/>
</dbReference>
<dbReference type="RefSeq" id="WP_080040611.1">
    <property type="nucleotide sequence ID" value="NZ_CP017717.1"/>
</dbReference>
<dbReference type="InterPro" id="IPR025110">
    <property type="entry name" value="AMP-bd_C"/>
</dbReference>
<dbReference type="InterPro" id="IPR020845">
    <property type="entry name" value="AMP-binding_CS"/>
</dbReference>
<dbReference type="STRING" id="1909395.BKM31_25730"/>
<proteinExistence type="predicted"/>
<evidence type="ECO:0000313" key="4">
    <source>
        <dbReference type="Proteomes" id="UP000190797"/>
    </source>
</evidence>
<gene>
    <name evidence="3" type="ORF">BKM31_25730</name>
</gene>
<dbReference type="OrthoDB" id="2472181at2"/>
<organism evidence="3 4">
    <name type="scientific">[Actinomadura] parvosata subsp. kistnae</name>
    <dbReference type="NCBI Taxonomy" id="1909395"/>
    <lineage>
        <taxon>Bacteria</taxon>
        <taxon>Bacillati</taxon>
        <taxon>Actinomycetota</taxon>
        <taxon>Actinomycetes</taxon>
        <taxon>Streptosporangiales</taxon>
        <taxon>Streptosporangiaceae</taxon>
        <taxon>Nonomuraea</taxon>
    </lineage>
</organism>
<dbReference type="Pfam" id="PF13193">
    <property type="entry name" value="AMP-binding_C"/>
    <property type="match status" value="1"/>
</dbReference>
<dbReference type="AlphaFoldDB" id="A0A1V0A2I0"/>
<dbReference type="InterPro" id="IPR000873">
    <property type="entry name" value="AMP-dep_synth/lig_dom"/>
</dbReference>
<sequence length="484" mass="50890">MSSELLHDLLDAAPAGAVAIAERGRPVRYRDVTEAGTRIAAWLGEQGVGPGDRVLLSLSRARALDTPAWVYACSVAGAVFCVLHEQVAGPALDYVLDDAAPALLVSDSRKVLGQAVAHGVPAAGPDAGPAGVAPHRYARVGADAPACMIYTSGSTSRPKAIVSTHAQMTFVARAIQSRLRYRPGDVVYTTQPFSFDVGLYQIFLAALAGAQVWLPGQLGASLRIVPELRESGATVLPTVPTVAQALAAGLAKSADPVPVPRLRLLTNTGAAMPAGVLAALRARLPGLRVQLMYGLTECKRVSIMPVDGDLERPGSSGLPLPGTRVTIVDPAGRPLPPGEVGEIVVNGPHVMNGYWNQEELTADRFRPSGLRTGDFGHLDRDGYLYVEGRRDDVYKQSGFRVSATEVEAAALELPGVRMAVVLPPGDGDEGAVLVVVGDTGPARLRAGLAHRLEPFKVPKRCVVVDELPLNQNGKVDKKALAVIT</sequence>